<organism evidence="6 7">
    <name type="scientific">Meganyctiphanes norvegica</name>
    <name type="common">Northern krill</name>
    <name type="synonym">Thysanopoda norvegica</name>
    <dbReference type="NCBI Taxonomy" id="48144"/>
    <lineage>
        <taxon>Eukaryota</taxon>
        <taxon>Metazoa</taxon>
        <taxon>Ecdysozoa</taxon>
        <taxon>Arthropoda</taxon>
        <taxon>Crustacea</taxon>
        <taxon>Multicrustacea</taxon>
        <taxon>Malacostraca</taxon>
        <taxon>Eumalacostraca</taxon>
        <taxon>Eucarida</taxon>
        <taxon>Euphausiacea</taxon>
        <taxon>Euphausiidae</taxon>
        <taxon>Meganyctiphanes</taxon>
    </lineage>
</organism>
<evidence type="ECO:0000313" key="6">
    <source>
        <dbReference type="EMBL" id="CAL4111567.1"/>
    </source>
</evidence>
<reference evidence="6 7" key="1">
    <citation type="submission" date="2024-05" db="EMBL/GenBank/DDBJ databases">
        <authorList>
            <person name="Wallberg A."/>
        </authorList>
    </citation>
    <scope>NUCLEOTIDE SEQUENCE [LARGE SCALE GENOMIC DNA]</scope>
</reference>
<dbReference type="PANTHER" id="PTHR18934:SF237">
    <property type="entry name" value="ATP-DEPENDENT DNA_RNA HELICASE DHX36"/>
    <property type="match status" value="1"/>
</dbReference>
<feature type="domain" description="Helicase ATP-binding" evidence="5">
    <location>
        <begin position="169"/>
        <end position="309"/>
    </location>
</feature>
<dbReference type="GO" id="GO:0003724">
    <property type="term" value="F:RNA helicase activity"/>
    <property type="evidence" value="ECO:0007669"/>
    <property type="project" value="TreeGrafter"/>
</dbReference>
<dbReference type="InterPro" id="IPR014001">
    <property type="entry name" value="Helicase_ATP-bd"/>
</dbReference>
<evidence type="ECO:0000259" key="5">
    <source>
        <dbReference type="PROSITE" id="PS51192"/>
    </source>
</evidence>
<dbReference type="InterPro" id="IPR011545">
    <property type="entry name" value="DEAD/DEAH_box_helicase_dom"/>
</dbReference>
<evidence type="ECO:0000256" key="2">
    <source>
        <dbReference type="ARBA" id="ARBA00022801"/>
    </source>
</evidence>
<keyword evidence="4" id="KW-0067">ATP-binding</keyword>
<evidence type="ECO:0000256" key="3">
    <source>
        <dbReference type="ARBA" id="ARBA00022806"/>
    </source>
</evidence>
<dbReference type="SMART" id="SM00487">
    <property type="entry name" value="DEXDc"/>
    <property type="match status" value="1"/>
</dbReference>
<dbReference type="GO" id="GO:0002151">
    <property type="term" value="F:G-quadruplex RNA binding"/>
    <property type="evidence" value="ECO:0007669"/>
    <property type="project" value="TreeGrafter"/>
</dbReference>
<feature type="non-terminal residue" evidence="6">
    <location>
        <position position="1"/>
    </location>
</feature>
<dbReference type="GO" id="GO:0005634">
    <property type="term" value="C:nucleus"/>
    <property type="evidence" value="ECO:0007669"/>
    <property type="project" value="TreeGrafter"/>
</dbReference>
<dbReference type="InterPro" id="IPR027417">
    <property type="entry name" value="P-loop_NTPase"/>
</dbReference>
<dbReference type="GO" id="GO:0016787">
    <property type="term" value="F:hydrolase activity"/>
    <property type="evidence" value="ECO:0007669"/>
    <property type="project" value="UniProtKB-KW"/>
</dbReference>
<evidence type="ECO:0000313" key="7">
    <source>
        <dbReference type="Proteomes" id="UP001497623"/>
    </source>
</evidence>
<dbReference type="InterPro" id="IPR002464">
    <property type="entry name" value="DNA/RNA_helicase_DEAH_CS"/>
</dbReference>
<dbReference type="PROSITE" id="PS00690">
    <property type="entry name" value="DEAH_ATP_HELICASE"/>
    <property type="match status" value="1"/>
</dbReference>
<dbReference type="GO" id="GO:0003678">
    <property type="term" value="F:DNA helicase activity"/>
    <property type="evidence" value="ECO:0007669"/>
    <property type="project" value="TreeGrafter"/>
</dbReference>
<evidence type="ECO:0000256" key="1">
    <source>
        <dbReference type="ARBA" id="ARBA00022741"/>
    </source>
</evidence>
<dbReference type="SUPFAM" id="SSF52540">
    <property type="entry name" value="P-loop containing nucleoside triphosphate hydrolases"/>
    <property type="match status" value="1"/>
</dbReference>
<dbReference type="GO" id="GO:0005524">
    <property type="term" value="F:ATP binding"/>
    <property type="evidence" value="ECO:0007669"/>
    <property type="project" value="UniProtKB-KW"/>
</dbReference>
<gene>
    <name evidence="6" type="ORF">MNOR_LOCUS19672</name>
</gene>
<sequence length="309" mass="35089">DCNTSGGATYDGSQSGRLYVNTSSYQNSDWNKRISSICNQNFGENVENSKKEVDCFADPDGWMDWCNEDEKKKEEAIKPPNKIEQTKSFNEHIENMSDSAFKRAYIENVHANQGLSSMSAEVCCGLERIPHLDEKFKEELETQMNHPQFIKMREGRKRLPSYQMQDEILQTIRDNNVVVLSGETGCGKTTQVAQFILEDCIRKGNGSMCRIVCTQPRRISAISVAHRVADERAEKLGKSVGYQIRLESTLSRGSGSILYCTTGIVLQWLQSDPFLKQVSHLVLDEIHERDVLSDFLICIGRDLLKVVRY</sequence>
<dbReference type="GO" id="GO:0005737">
    <property type="term" value="C:cytoplasm"/>
    <property type="evidence" value="ECO:0007669"/>
    <property type="project" value="TreeGrafter"/>
</dbReference>
<keyword evidence="1" id="KW-0547">Nucleotide-binding</keyword>
<keyword evidence="3" id="KW-0347">Helicase</keyword>
<dbReference type="PROSITE" id="PS51192">
    <property type="entry name" value="HELICASE_ATP_BIND_1"/>
    <property type="match status" value="1"/>
</dbReference>
<proteinExistence type="predicted"/>
<dbReference type="Gene3D" id="3.40.50.300">
    <property type="entry name" value="P-loop containing nucleotide triphosphate hydrolases"/>
    <property type="match status" value="1"/>
</dbReference>
<dbReference type="Pfam" id="PF00270">
    <property type="entry name" value="DEAD"/>
    <property type="match status" value="1"/>
</dbReference>
<dbReference type="AlphaFoldDB" id="A0AAV2R1T7"/>
<dbReference type="Proteomes" id="UP001497623">
    <property type="component" value="Unassembled WGS sequence"/>
</dbReference>
<evidence type="ECO:0000256" key="4">
    <source>
        <dbReference type="ARBA" id="ARBA00022840"/>
    </source>
</evidence>
<dbReference type="EMBL" id="CAXKWB010014732">
    <property type="protein sequence ID" value="CAL4111567.1"/>
    <property type="molecule type" value="Genomic_DNA"/>
</dbReference>
<name>A0AAV2R1T7_MEGNR</name>
<keyword evidence="2" id="KW-0378">Hydrolase</keyword>
<comment type="caution">
    <text evidence="6">The sequence shown here is derived from an EMBL/GenBank/DDBJ whole genome shotgun (WGS) entry which is preliminary data.</text>
</comment>
<accession>A0AAV2R1T7</accession>
<feature type="non-terminal residue" evidence="6">
    <location>
        <position position="309"/>
    </location>
</feature>
<keyword evidence="7" id="KW-1185">Reference proteome</keyword>
<protein>
    <recommendedName>
        <fullName evidence="5">Helicase ATP-binding domain-containing protein</fullName>
    </recommendedName>
</protein>
<dbReference type="PANTHER" id="PTHR18934">
    <property type="entry name" value="ATP-DEPENDENT RNA HELICASE"/>
    <property type="match status" value="1"/>
</dbReference>